<keyword evidence="3" id="KW-0328">Glycosyltransferase</keyword>
<accession>A0ABW5KLJ9</accession>
<dbReference type="Proteomes" id="UP001597545">
    <property type="component" value="Unassembled WGS sequence"/>
</dbReference>
<evidence type="ECO:0000256" key="1">
    <source>
        <dbReference type="ARBA" id="ARBA00004323"/>
    </source>
</evidence>
<dbReference type="PANTHER" id="PTHR46025:SF3">
    <property type="entry name" value="XYLOSYLTRANSFERASE OXT"/>
    <property type="match status" value="1"/>
</dbReference>
<dbReference type="PANTHER" id="PTHR46025">
    <property type="entry name" value="XYLOSYLTRANSFERASE OXT"/>
    <property type="match status" value="1"/>
</dbReference>
<evidence type="ECO:0000256" key="13">
    <source>
        <dbReference type="ARBA" id="ARBA00023180"/>
    </source>
</evidence>
<gene>
    <name evidence="15" type="ORF">ACFSR5_17890</name>
</gene>
<evidence type="ECO:0000256" key="14">
    <source>
        <dbReference type="ARBA" id="ARBA00042865"/>
    </source>
</evidence>
<dbReference type="EMBL" id="JBHULR010000015">
    <property type="protein sequence ID" value="MFD2549526.1"/>
    <property type="molecule type" value="Genomic_DNA"/>
</dbReference>
<organism evidence="15 16">
    <name type="scientific">Sphingobacterium suaedae</name>
    <dbReference type="NCBI Taxonomy" id="1686402"/>
    <lineage>
        <taxon>Bacteria</taxon>
        <taxon>Pseudomonadati</taxon>
        <taxon>Bacteroidota</taxon>
        <taxon>Sphingobacteriia</taxon>
        <taxon>Sphingobacteriales</taxon>
        <taxon>Sphingobacteriaceae</taxon>
        <taxon>Sphingobacterium</taxon>
    </lineage>
</organism>
<evidence type="ECO:0000313" key="15">
    <source>
        <dbReference type="EMBL" id="MFD2549526.1"/>
    </source>
</evidence>
<evidence type="ECO:0000256" key="5">
    <source>
        <dbReference type="ARBA" id="ARBA00022692"/>
    </source>
</evidence>
<evidence type="ECO:0000256" key="8">
    <source>
        <dbReference type="ARBA" id="ARBA00022968"/>
    </source>
</evidence>
<evidence type="ECO:0000256" key="6">
    <source>
        <dbReference type="ARBA" id="ARBA00022723"/>
    </source>
</evidence>
<keyword evidence="7" id="KW-0256">Endoplasmic reticulum</keyword>
<dbReference type="InterPro" id="IPR003406">
    <property type="entry name" value="Glyco_trans_14"/>
</dbReference>
<evidence type="ECO:0000256" key="7">
    <source>
        <dbReference type="ARBA" id="ARBA00022824"/>
    </source>
</evidence>
<evidence type="ECO:0000313" key="16">
    <source>
        <dbReference type="Proteomes" id="UP001597545"/>
    </source>
</evidence>
<name>A0ABW5KLJ9_9SPHI</name>
<proteinExistence type="predicted"/>
<comment type="caution">
    <text evidence="15">The sequence shown here is derived from an EMBL/GenBank/DDBJ whole genome shotgun (WGS) entry which is preliminary data.</text>
</comment>
<keyword evidence="4" id="KW-0808">Transferase</keyword>
<evidence type="ECO:0000256" key="3">
    <source>
        <dbReference type="ARBA" id="ARBA00022676"/>
    </source>
</evidence>
<sequence>MRHAYLIMAHNEFGVLQKLVEALDDMRNDIFVHIDKKVAECPLLRTVSAGLYYIRERIDVRWGSVSQIKAEYALFEEAYRRGQGYSRYHLISGTHLPLRTQNFLHAYFAKQENFQWELLRYIYTNAYEVNMKLGRYHLFLNGYKHKVLWVRWLFSKMWHLALKIQYFFGIQRAVPPVNIKANNWVSLTDGAVGYIVRSKAEILKVFRWSFCGDEYFVPYLLQKGENRFKLRNDESFLYNDIQENANARVLGREDYKKLKESGSMFARKFSEQDMDVVNEILRTLKN</sequence>
<evidence type="ECO:0000256" key="2">
    <source>
        <dbReference type="ARBA" id="ARBA00004648"/>
    </source>
</evidence>
<keyword evidence="13" id="KW-0325">Glycoprotein</keyword>
<keyword evidence="5" id="KW-0812">Transmembrane</keyword>
<keyword evidence="11" id="KW-0472">Membrane</keyword>
<evidence type="ECO:0000256" key="12">
    <source>
        <dbReference type="ARBA" id="ARBA00023157"/>
    </source>
</evidence>
<comment type="subcellular location">
    <subcellularLocation>
        <location evidence="2">Endoplasmic reticulum membrane</location>
        <topology evidence="2">Single-pass type II membrane protein</topology>
    </subcellularLocation>
    <subcellularLocation>
        <location evidence="1">Golgi apparatus membrane</location>
        <topology evidence="1">Single-pass type II membrane protein</topology>
    </subcellularLocation>
</comment>
<keyword evidence="16" id="KW-1185">Reference proteome</keyword>
<dbReference type="RefSeq" id="WP_380905843.1">
    <property type="nucleotide sequence ID" value="NZ_JBHUEG010000012.1"/>
</dbReference>
<evidence type="ECO:0000256" key="9">
    <source>
        <dbReference type="ARBA" id="ARBA00022989"/>
    </source>
</evidence>
<evidence type="ECO:0000256" key="10">
    <source>
        <dbReference type="ARBA" id="ARBA00023034"/>
    </source>
</evidence>
<protein>
    <recommendedName>
        <fullName evidence="14">Peptide O-xylosyltransferase</fullName>
    </recommendedName>
</protein>
<evidence type="ECO:0000256" key="11">
    <source>
        <dbReference type="ARBA" id="ARBA00023136"/>
    </source>
</evidence>
<keyword evidence="9" id="KW-1133">Transmembrane helix</keyword>
<evidence type="ECO:0000256" key="4">
    <source>
        <dbReference type="ARBA" id="ARBA00022679"/>
    </source>
</evidence>
<keyword evidence="6" id="KW-0479">Metal-binding</keyword>
<dbReference type="InterPro" id="IPR043538">
    <property type="entry name" value="XYLT"/>
</dbReference>
<dbReference type="Pfam" id="PF02485">
    <property type="entry name" value="Branch"/>
    <property type="match status" value="1"/>
</dbReference>
<keyword evidence="10" id="KW-0333">Golgi apparatus</keyword>
<keyword evidence="12" id="KW-1015">Disulfide bond</keyword>
<reference evidence="16" key="1">
    <citation type="journal article" date="2019" name="Int. J. Syst. Evol. Microbiol.">
        <title>The Global Catalogue of Microorganisms (GCM) 10K type strain sequencing project: providing services to taxonomists for standard genome sequencing and annotation.</title>
        <authorList>
            <consortium name="The Broad Institute Genomics Platform"/>
            <consortium name="The Broad Institute Genome Sequencing Center for Infectious Disease"/>
            <person name="Wu L."/>
            <person name="Ma J."/>
        </authorList>
    </citation>
    <scope>NUCLEOTIDE SEQUENCE [LARGE SCALE GENOMIC DNA]</scope>
    <source>
        <strain evidence="16">KCTC 42662</strain>
    </source>
</reference>
<keyword evidence="8" id="KW-0735">Signal-anchor</keyword>